<gene>
    <name evidence="1" type="primary">Cjp19</name>
</gene>
<organism evidence="1">
    <name type="scientific">Campylobacter jejuni subsp. jejuni serotype O:23/36 (strain 81-176)</name>
    <dbReference type="NCBI Taxonomy" id="354242"/>
    <lineage>
        <taxon>Bacteria</taxon>
        <taxon>Pseudomonadati</taxon>
        <taxon>Campylobacterota</taxon>
        <taxon>Epsilonproteobacteria</taxon>
        <taxon>Campylobacterales</taxon>
        <taxon>Campylobacteraceae</taxon>
        <taxon>Campylobacter</taxon>
    </lineage>
</organism>
<name>Q8GJD4_CAMJJ</name>
<proteinExistence type="predicted"/>
<reference evidence="1" key="1">
    <citation type="journal article" date="2002" name="Infect. Immun.">
        <title>DNA sequence and mutational analyses of the pVir plasmid of Campylobacter jejuni 81-176.</title>
        <authorList>
            <person name="Bacon D.J."/>
            <person name="Alm R.A."/>
            <person name="Hu L."/>
            <person name="Hickey T.E."/>
            <person name="Ewing C.P."/>
            <person name="Batchelor R.A."/>
            <person name="Trust T.J."/>
            <person name="Guerry P."/>
        </authorList>
    </citation>
    <scope>NUCLEOTIDE SEQUENCE</scope>
    <source>
        <strain evidence="1">81-176</strain>
        <plasmid evidence="1">pVir</plasmid>
    </source>
</reference>
<keyword evidence="1" id="KW-0614">Plasmid</keyword>
<evidence type="ECO:0000313" key="1">
    <source>
        <dbReference type="EMBL" id="AAN46914.1"/>
    </source>
</evidence>
<sequence>MYPYLLNDKIKNHSMILCTEIECKKCGEKIYVEFQTNEKFIFKCPNCSRKNRKVFYAFCRSYIIIF</sequence>
<accession>Q8GJD4</accession>
<dbReference type="AlphaFoldDB" id="Q8GJD4"/>
<dbReference type="EMBL" id="AF226280">
    <property type="protein sequence ID" value="AAN46914.1"/>
    <property type="molecule type" value="Genomic_DNA"/>
</dbReference>
<geneLocation type="plasmid" evidence="1">
    <name>pVir</name>
</geneLocation>
<protein>
    <submittedName>
        <fullName evidence="1">Uncharacterized protein</fullName>
    </submittedName>
</protein>